<dbReference type="CDD" id="cd00978">
    <property type="entry name" value="chitosanase_GH46"/>
    <property type="match status" value="1"/>
</dbReference>
<dbReference type="GO" id="GO:0005576">
    <property type="term" value="C:extracellular region"/>
    <property type="evidence" value="ECO:0007669"/>
    <property type="project" value="InterPro"/>
</dbReference>
<dbReference type="PROSITE" id="PS60000">
    <property type="entry name" value="CHITOSANASE_46_80"/>
    <property type="match status" value="1"/>
</dbReference>
<proteinExistence type="predicted"/>
<name>A0A1I9SDF9_9CAUD</name>
<dbReference type="InterPro" id="IPR000400">
    <property type="entry name" value="Glyco_hydro_46"/>
</dbReference>
<dbReference type="GO" id="GO:0005975">
    <property type="term" value="P:carbohydrate metabolic process"/>
    <property type="evidence" value="ECO:0007669"/>
    <property type="project" value="InterPro"/>
</dbReference>
<sequence>MSYSQTLVDDFNTDPLDETVRWDITQGPGTTQNGGYLKQSAVPDYPRIEGQQFFDISSGILAAKLSHSGSPTSATEIYIGAHDGAGNAISCLGAVNGSYITFQPTGAAIFSDEVVTDETVGVGPSWMPGAWWGIGNMGADNVIHMYNSADGQTWNEMARCTVGGTFNKAHVGLVLMTGVWEGSSTWVTQWDDASYWAYIQDDVQTIKVREGGLWVPAKPKVRSGGAWVDASGKVKVRYNGGWVLPGSGAAPVPSVSAGSAETIAPLATFSRTATEEENGGPISDRVWEIVSGPLGSGTVIGTSAALVWVPGSSPVDTVDIRQPVCQEMAFELTSTAENSTTDWTTAYNYIEDIGDDRGYTAGLVGFTSATGDMLVCVQNYSDEFPGNALEAYIPGLEQCAAVGYGPDASSAAATHLGAPFITAWINEADTQPGFRKIQRDLRKSLYWDDCLVQALADGVGPLGLALHYDILVNHGVGNDSQSYGGIIAEARASTSPPPSQGGDEAAYLTKLCDIRDAVLVDWGDYDPTGRSSMFRGLITNGKLDLLGTVTWEVYTEEFTFSRPEPPEDARIGDYVIRYSATNPFGTSSSETTVTVDVP</sequence>
<accession>A0A1I9SDF9</accession>
<dbReference type="Gene3D" id="3.30.386.10">
    <property type="entry name" value="Chitosanase, subunit A, domain 2"/>
    <property type="match status" value="1"/>
</dbReference>
<dbReference type="SUPFAM" id="SSF53955">
    <property type="entry name" value="Lysozyme-like"/>
    <property type="match status" value="1"/>
</dbReference>
<organism evidence="1 2">
    <name type="scientific">Streptomyces phage OlympicHelado</name>
    <dbReference type="NCBI Taxonomy" id="1897524"/>
    <lineage>
        <taxon>Viruses</taxon>
        <taxon>Duplodnaviria</taxon>
        <taxon>Heunggongvirae</taxon>
        <taxon>Uroviricota</taxon>
        <taxon>Caudoviricetes</taxon>
        <taxon>Rimavirus</taxon>
        <taxon>Rimavirus rima</taxon>
    </lineage>
</organism>
<gene>
    <name evidence="1" type="ORF">SEA_OLYMPICHELADO_21</name>
</gene>
<dbReference type="Pfam" id="PF01374">
    <property type="entry name" value="Glyco_hydro_46"/>
    <property type="match status" value="1"/>
</dbReference>
<dbReference type="GO" id="GO:0016977">
    <property type="term" value="F:chitosanase activity"/>
    <property type="evidence" value="ECO:0007669"/>
    <property type="project" value="InterPro"/>
</dbReference>
<dbReference type="InterPro" id="IPR023099">
    <property type="entry name" value="Glyco_hydro_46_N"/>
</dbReference>
<dbReference type="EMBL" id="KX670789">
    <property type="protein sequence ID" value="AOZ64886.1"/>
    <property type="molecule type" value="Genomic_DNA"/>
</dbReference>
<evidence type="ECO:0000313" key="2">
    <source>
        <dbReference type="Proteomes" id="UP000224592"/>
    </source>
</evidence>
<dbReference type="Gene3D" id="1.20.141.10">
    <property type="entry name" value="Chitosanase, subunit A, domain 1"/>
    <property type="match status" value="1"/>
</dbReference>
<evidence type="ECO:0000313" key="1">
    <source>
        <dbReference type="EMBL" id="AOZ64886.1"/>
    </source>
</evidence>
<reference evidence="1 2" key="1">
    <citation type="submission" date="2016-08" db="EMBL/GenBank/DDBJ databases">
        <authorList>
            <person name="Delwel I.O."/>
            <person name="Rosado J.E."/>
            <person name="Bhuiyan S."/>
            <person name="Layton S.R."/>
            <person name="Benjamin R.C."/>
            <person name="Hughes L.E."/>
            <person name="Garlena R.A."/>
            <person name="Russell D.A."/>
            <person name="Pope W.H."/>
            <person name="Jacobs-Sera D."/>
            <person name="Hendrix R.W."/>
            <person name="Hatfull G.F."/>
        </authorList>
    </citation>
    <scope>NUCLEOTIDE SEQUENCE [LARGE SCALE GENOMIC DNA]</scope>
</reference>
<dbReference type="Proteomes" id="UP000224592">
    <property type="component" value="Segment"/>
</dbReference>
<dbReference type="SMR" id="A0A1I9SDF9"/>
<dbReference type="InterPro" id="IPR023346">
    <property type="entry name" value="Lysozyme-like_dom_sf"/>
</dbReference>
<protein>
    <submittedName>
        <fullName evidence="1">Chitosanase</fullName>
    </submittedName>
</protein>